<dbReference type="FunFam" id="2.10.25.10:FF:000628">
    <property type="entry name" value="Wall-associated receptor kinase 2"/>
    <property type="match status" value="1"/>
</dbReference>
<dbReference type="InterPro" id="IPR000719">
    <property type="entry name" value="Prot_kinase_dom"/>
</dbReference>
<dbReference type="Gene3D" id="3.30.200.20">
    <property type="entry name" value="Phosphorylase Kinase, domain 1"/>
    <property type="match status" value="1"/>
</dbReference>
<dbReference type="EMBL" id="CM018049">
    <property type="protein sequence ID" value="KAA8519337.1"/>
    <property type="molecule type" value="Genomic_DNA"/>
</dbReference>
<dbReference type="GO" id="GO:0005886">
    <property type="term" value="C:plasma membrane"/>
    <property type="evidence" value="ECO:0007669"/>
    <property type="project" value="TreeGrafter"/>
</dbReference>
<dbReference type="Gene3D" id="1.10.510.10">
    <property type="entry name" value="Transferase(Phosphotransferase) domain 1"/>
    <property type="match status" value="1"/>
</dbReference>
<evidence type="ECO:0000256" key="14">
    <source>
        <dbReference type="ARBA" id="ARBA00047951"/>
    </source>
</evidence>
<evidence type="ECO:0000256" key="2">
    <source>
        <dbReference type="ARBA" id="ARBA00022527"/>
    </source>
</evidence>
<dbReference type="CDD" id="cd14066">
    <property type="entry name" value="STKc_IRAK"/>
    <property type="match status" value="1"/>
</dbReference>
<accession>A0A5J4ZQB5</accession>
<dbReference type="SUPFAM" id="SSF56112">
    <property type="entry name" value="Protein kinase-like (PK-like)"/>
    <property type="match status" value="1"/>
</dbReference>
<dbReference type="FunFam" id="1.10.510.10:FF:000084">
    <property type="entry name" value="Wall-associated receptor kinase 2"/>
    <property type="match status" value="1"/>
</dbReference>
<keyword evidence="10" id="KW-0472">Membrane</keyword>
<evidence type="ECO:0000313" key="16">
    <source>
        <dbReference type="EMBL" id="KAA8519337.1"/>
    </source>
</evidence>
<dbReference type="Pfam" id="PF13947">
    <property type="entry name" value="GUB_WAK_bind"/>
    <property type="match status" value="1"/>
</dbReference>
<dbReference type="PROSITE" id="PS00108">
    <property type="entry name" value="PROTEIN_KINASE_ST"/>
    <property type="match status" value="1"/>
</dbReference>
<gene>
    <name evidence="16" type="ORF">F0562_013593</name>
</gene>
<keyword evidence="8" id="KW-0067">ATP-binding</keyword>
<dbReference type="Pfam" id="PF00069">
    <property type="entry name" value="Pkinase"/>
    <property type="match status" value="1"/>
</dbReference>
<proteinExistence type="predicted"/>
<keyword evidence="9" id="KW-1133">Transmembrane helix</keyword>
<dbReference type="GO" id="GO:0004674">
    <property type="term" value="F:protein serine/threonine kinase activity"/>
    <property type="evidence" value="ECO:0007669"/>
    <property type="project" value="UniProtKB-KW"/>
</dbReference>
<dbReference type="PANTHER" id="PTHR27005:SF353">
    <property type="entry name" value="WALL-ASSOCIATED RECEPTOR KINASE-LIKE 22"/>
    <property type="match status" value="1"/>
</dbReference>
<dbReference type="InterPro" id="IPR011009">
    <property type="entry name" value="Kinase-like_dom_sf"/>
</dbReference>
<name>A0A5J4ZQB5_9ASTE</name>
<evidence type="ECO:0000256" key="6">
    <source>
        <dbReference type="ARBA" id="ARBA00022741"/>
    </source>
</evidence>
<comment type="catalytic activity">
    <reaction evidence="14">
        <text>L-threonyl-[protein] + ATP = O-phospho-L-threonyl-[protein] + ADP + H(+)</text>
        <dbReference type="Rhea" id="RHEA:46608"/>
        <dbReference type="Rhea" id="RHEA-COMP:11060"/>
        <dbReference type="Rhea" id="RHEA-COMP:11605"/>
        <dbReference type="ChEBI" id="CHEBI:15378"/>
        <dbReference type="ChEBI" id="CHEBI:30013"/>
        <dbReference type="ChEBI" id="CHEBI:30616"/>
        <dbReference type="ChEBI" id="CHEBI:61977"/>
        <dbReference type="ChEBI" id="CHEBI:456216"/>
    </reaction>
</comment>
<dbReference type="InterPro" id="IPR008271">
    <property type="entry name" value="Ser/Thr_kinase_AS"/>
</dbReference>
<dbReference type="GO" id="GO:0007166">
    <property type="term" value="P:cell surface receptor signaling pathway"/>
    <property type="evidence" value="ECO:0007669"/>
    <property type="project" value="InterPro"/>
</dbReference>
<evidence type="ECO:0000313" key="17">
    <source>
        <dbReference type="Proteomes" id="UP000325577"/>
    </source>
</evidence>
<evidence type="ECO:0000256" key="8">
    <source>
        <dbReference type="ARBA" id="ARBA00022840"/>
    </source>
</evidence>
<evidence type="ECO:0000256" key="5">
    <source>
        <dbReference type="ARBA" id="ARBA00022729"/>
    </source>
</evidence>
<keyword evidence="4" id="KW-0812">Transmembrane</keyword>
<dbReference type="InterPro" id="IPR045274">
    <property type="entry name" value="WAK-like"/>
</dbReference>
<keyword evidence="5" id="KW-0732">Signal</keyword>
<keyword evidence="6" id="KW-0547">Nucleotide-binding</keyword>
<dbReference type="FunFam" id="3.30.200.20:FF:000043">
    <property type="entry name" value="Wall-associated receptor kinase 2"/>
    <property type="match status" value="1"/>
</dbReference>
<feature type="domain" description="Protein kinase" evidence="15">
    <location>
        <begin position="347"/>
        <end position="629"/>
    </location>
</feature>
<keyword evidence="12" id="KW-0325">Glycoprotein</keyword>
<evidence type="ECO:0000256" key="3">
    <source>
        <dbReference type="ARBA" id="ARBA00022679"/>
    </source>
</evidence>
<dbReference type="SMART" id="SM00220">
    <property type="entry name" value="S_TKc"/>
    <property type="match status" value="1"/>
</dbReference>
<keyword evidence="2" id="KW-0723">Serine/threonine-protein kinase</keyword>
<keyword evidence="17" id="KW-1185">Reference proteome</keyword>
<protein>
    <recommendedName>
        <fullName evidence="15">Protein kinase domain-containing protein</fullName>
    </recommendedName>
</protein>
<dbReference type="GO" id="GO:0005524">
    <property type="term" value="F:ATP binding"/>
    <property type="evidence" value="ECO:0007669"/>
    <property type="project" value="UniProtKB-KW"/>
</dbReference>
<dbReference type="OrthoDB" id="4062651at2759"/>
<evidence type="ECO:0000256" key="4">
    <source>
        <dbReference type="ARBA" id="ARBA00022692"/>
    </source>
</evidence>
<keyword evidence="11" id="KW-1015">Disulfide bond</keyword>
<evidence type="ECO:0000259" key="15">
    <source>
        <dbReference type="PROSITE" id="PS50011"/>
    </source>
</evidence>
<dbReference type="Proteomes" id="UP000325577">
    <property type="component" value="Linkage Group LG6"/>
</dbReference>
<comment type="subcellular location">
    <subcellularLocation>
        <location evidence="1">Membrane</location>
        <topology evidence="1">Single-pass type I membrane protein</topology>
    </subcellularLocation>
</comment>
<organism evidence="16 17">
    <name type="scientific">Nyssa sinensis</name>
    <dbReference type="NCBI Taxonomy" id="561372"/>
    <lineage>
        <taxon>Eukaryota</taxon>
        <taxon>Viridiplantae</taxon>
        <taxon>Streptophyta</taxon>
        <taxon>Embryophyta</taxon>
        <taxon>Tracheophyta</taxon>
        <taxon>Spermatophyta</taxon>
        <taxon>Magnoliopsida</taxon>
        <taxon>eudicotyledons</taxon>
        <taxon>Gunneridae</taxon>
        <taxon>Pentapetalae</taxon>
        <taxon>asterids</taxon>
        <taxon>Cornales</taxon>
        <taxon>Nyssaceae</taxon>
        <taxon>Nyssa</taxon>
    </lineage>
</organism>
<evidence type="ECO:0000256" key="9">
    <source>
        <dbReference type="ARBA" id="ARBA00022989"/>
    </source>
</evidence>
<dbReference type="InterPro" id="IPR025287">
    <property type="entry name" value="WAK_GUB"/>
</dbReference>
<evidence type="ECO:0000256" key="7">
    <source>
        <dbReference type="ARBA" id="ARBA00022777"/>
    </source>
</evidence>
<keyword evidence="3" id="KW-0808">Transferase</keyword>
<dbReference type="AlphaFoldDB" id="A0A5J4ZQB5"/>
<evidence type="ECO:0000256" key="10">
    <source>
        <dbReference type="ARBA" id="ARBA00023136"/>
    </source>
</evidence>
<evidence type="ECO:0000256" key="13">
    <source>
        <dbReference type="ARBA" id="ARBA00047558"/>
    </source>
</evidence>
<sequence length="687" mass="76010">MAKPGCPEKCENVDVPYPFGIGPGCYLDRPFEITCNHSSNSTPIPFLTSRRNHVLNISLDHYVRVNSFAYVRCFNKSEKQPLEYVGYNWDQHFSYSETENWLIAIGCNIFAYMTDRNSEMTSRNSEMYISGCASLCNGTSNFVDPAPSCSGNGCCQATIPKDITSFGLYIDMLNPVNSLFSGNSICGISFVADKNFNGFNMFNVSNYTDSQVVGGAPVVLDWTVGNMSCHEATGNLSNYACKDNSDCINSTRGRGYQCRCSSGYRGNPYLPNGCQGVGIGAAILILVAIGIWLSNKLRERKRNQIKKMFFERNGGFLLQQQISSTKGNVEKTKLYSKEDLEKATDNFNGSRVLGKGGLGTVYKGMLSDGSIVAVKKSNNVDESQVGQFINEVIILSQVNHRNIVKLLGCCLETEVPILVYEYVSNGTLSHHLHDEGKVSTISWNKRLQIAGEVAGALAYLHSYASTAIFHRDIKSSNILLDENYRAVVSDFGLSRSIPLNKTHKTTFVGGTFGYLDPEYFHSGQLTDKSDVYAFGVVLVELLTGEEAVSSSFSRSSKSLVIHFQSSMKQNYLFEILETLVMNEGQKEEILAVAKLAERCLKLSGSERPSMIDVAANLDQLRRIQAQPLLVQNDQDNYGTVNGSIIDKDAEDGEEQSLLQQNCSVIEMSYSYTMDTVTEDSQDHVRIL</sequence>
<dbReference type="PANTHER" id="PTHR27005">
    <property type="entry name" value="WALL-ASSOCIATED RECEPTOR KINASE-LIKE 21"/>
    <property type="match status" value="1"/>
</dbReference>
<reference evidence="16 17" key="1">
    <citation type="submission" date="2019-09" db="EMBL/GenBank/DDBJ databases">
        <title>A chromosome-level genome assembly of the Chinese tupelo Nyssa sinensis.</title>
        <authorList>
            <person name="Yang X."/>
            <person name="Kang M."/>
            <person name="Yang Y."/>
            <person name="Xiong H."/>
            <person name="Wang M."/>
            <person name="Zhang Z."/>
            <person name="Wang Z."/>
            <person name="Wu H."/>
            <person name="Ma T."/>
            <person name="Liu J."/>
            <person name="Xi Z."/>
        </authorList>
    </citation>
    <scope>NUCLEOTIDE SEQUENCE [LARGE SCALE GENOMIC DNA]</scope>
    <source>
        <strain evidence="16">J267</strain>
        <tissue evidence="16">Leaf</tissue>
    </source>
</reference>
<evidence type="ECO:0000256" key="12">
    <source>
        <dbReference type="ARBA" id="ARBA00023180"/>
    </source>
</evidence>
<evidence type="ECO:0000256" key="1">
    <source>
        <dbReference type="ARBA" id="ARBA00004479"/>
    </source>
</evidence>
<dbReference type="GO" id="GO:0030247">
    <property type="term" value="F:polysaccharide binding"/>
    <property type="evidence" value="ECO:0007669"/>
    <property type="project" value="InterPro"/>
</dbReference>
<evidence type="ECO:0000256" key="11">
    <source>
        <dbReference type="ARBA" id="ARBA00023157"/>
    </source>
</evidence>
<keyword evidence="7" id="KW-0418">Kinase</keyword>
<comment type="catalytic activity">
    <reaction evidence="13">
        <text>L-seryl-[protein] + ATP = O-phospho-L-seryl-[protein] + ADP + H(+)</text>
        <dbReference type="Rhea" id="RHEA:17989"/>
        <dbReference type="Rhea" id="RHEA-COMP:9863"/>
        <dbReference type="Rhea" id="RHEA-COMP:11604"/>
        <dbReference type="ChEBI" id="CHEBI:15378"/>
        <dbReference type="ChEBI" id="CHEBI:29999"/>
        <dbReference type="ChEBI" id="CHEBI:30616"/>
        <dbReference type="ChEBI" id="CHEBI:83421"/>
        <dbReference type="ChEBI" id="CHEBI:456216"/>
    </reaction>
</comment>
<dbReference type="PROSITE" id="PS50011">
    <property type="entry name" value="PROTEIN_KINASE_DOM"/>
    <property type="match status" value="1"/>
</dbReference>